<dbReference type="Proteomes" id="UP000316614">
    <property type="component" value="Chromosome"/>
</dbReference>
<organism evidence="2 3">
    <name type="scientific">Echinicola soli</name>
    <dbReference type="NCBI Taxonomy" id="2591634"/>
    <lineage>
        <taxon>Bacteria</taxon>
        <taxon>Pseudomonadati</taxon>
        <taxon>Bacteroidota</taxon>
        <taxon>Cytophagia</taxon>
        <taxon>Cytophagales</taxon>
        <taxon>Cyclobacteriaceae</taxon>
        <taxon>Echinicola</taxon>
    </lineage>
</organism>
<proteinExistence type="predicted"/>
<dbReference type="InterPro" id="IPR003772">
    <property type="entry name" value="YceD"/>
</dbReference>
<sequence length="188" mass="22169">MVKFWRAFDIDIIKLNEGTHEFSFDVSDEFFEQIKDNDLVKKGNLKVIVLLRKEVNLLEATFKIDGTVELTCDRSLEKFDQALHTVEKIIYKYGPEEQEINEEIFVITRDTPKINVAQLIYEFIILALPIKKIHPDYQDEEEMEGEGRLVYWSDEPEEGEEENDSSKPDIEDQIDPRWEALKNIKKKD</sequence>
<dbReference type="KEGG" id="echi:FKX85_00920"/>
<reference evidence="2 3" key="1">
    <citation type="submission" date="2019-06" db="EMBL/GenBank/DDBJ databases">
        <title>Echinicola alkalisoli sp. nov. isolated from saline soil.</title>
        <authorList>
            <person name="Sun J.-Q."/>
            <person name="Xu L."/>
        </authorList>
    </citation>
    <scope>NUCLEOTIDE SEQUENCE [LARGE SCALE GENOMIC DNA]</scope>
    <source>
        <strain evidence="2 3">LN3S3</strain>
    </source>
</reference>
<dbReference type="OrthoDB" id="1524821at2"/>
<name>A0A514CCY4_9BACT</name>
<gene>
    <name evidence="2" type="ORF">FKX85_00920</name>
</gene>
<evidence type="ECO:0000313" key="2">
    <source>
        <dbReference type="EMBL" id="QDH77683.1"/>
    </source>
</evidence>
<evidence type="ECO:0000256" key="1">
    <source>
        <dbReference type="SAM" id="MobiDB-lite"/>
    </source>
</evidence>
<dbReference type="RefSeq" id="WP_141612964.1">
    <property type="nucleotide sequence ID" value="NZ_CP041253.1"/>
</dbReference>
<feature type="compositionally biased region" description="Basic and acidic residues" evidence="1">
    <location>
        <begin position="164"/>
        <end position="176"/>
    </location>
</feature>
<dbReference type="Pfam" id="PF02620">
    <property type="entry name" value="YceD"/>
    <property type="match status" value="1"/>
</dbReference>
<evidence type="ECO:0000313" key="3">
    <source>
        <dbReference type="Proteomes" id="UP000316614"/>
    </source>
</evidence>
<accession>A0A514CCY4</accession>
<keyword evidence="3" id="KW-1185">Reference proteome</keyword>
<dbReference type="EMBL" id="CP041253">
    <property type="protein sequence ID" value="QDH77683.1"/>
    <property type="molecule type" value="Genomic_DNA"/>
</dbReference>
<feature type="compositionally biased region" description="Acidic residues" evidence="1">
    <location>
        <begin position="154"/>
        <end position="163"/>
    </location>
</feature>
<feature type="region of interest" description="Disordered" evidence="1">
    <location>
        <begin position="142"/>
        <end position="176"/>
    </location>
</feature>
<dbReference type="AlphaFoldDB" id="A0A514CCY4"/>
<protein>
    <submittedName>
        <fullName evidence="2">DUF177 domain-containing protein</fullName>
    </submittedName>
</protein>